<dbReference type="InterPro" id="IPR001173">
    <property type="entry name" value="Glyco_trans_2-like"/>
</dbReference>
<dbReference type="PANTHER" id="PTHR22916:SF3">
    <property type="entry name" value="UDP-GLCNAC:BETAGAL BETA-1,3-N-ACETYLGLUCOSAMINYLTRANSFERASE-LIKE PROTEIN 1"/>
    <property type="match status" value="1"/>
</dbReference>
<keyword evidence="2" id="KW-0808">Transferase</keyword>
<dbReference type="SUPFAM" id="SSF53448">
    <property type="entry name" value="Nucleotide-diphospho-sugar transferases"/>
    <property type="match status" value="1"/>
</dbReference>
<feature type="domain" description="Glycosyltransferase 2-like" evidence="1">
    <location>
        <begin position="7"/>
        <end position="131"/>
    </location>
</feature>
<evidence type="ECO:0000313" key="2">
    <source>
        <dbReference type="EMBL" id="AAD47916.1"/>
    </source>
</evidence>
<proteinExistence type="predicted"/>
<dbReference type="Pfam" id="PF00535">
    <property type="entry name" value="Glycos_transf_2"/>
    <property type="match status" value="1"/>
</dbReference>
<dbReference type="CDD" id="cd06433">
    <property type="entry name" value="GT_2_WfgS_like"/>
    <property type="match status" value="1"/>
</dbReference>
<keyword evidence="2" id="KW-0614">Plasmid</keyword>
<protein>
    <submittedName>
        <fullName evidence="2">Putative beta-glycosyltransferase</fullName>
    </submittedName>
</protein>
<dbReference type="GO" id="GO:0016758">
    <property type="term" value="F:hexosyltransferase activity"/>
    <property type="evidence" value="ECO:0007669"/>
    <property type="project" value="UniProtKB-ARBA"/>
</dbReference>
<evidence type="ECO:0000259" key="1">
    <source>
        <dbReference type="Pfam" id="PF00535"/>
    </source>
</evidence>
<dbReference type="CAZy" id="GT2">
    <property type="family name" value="Glycosyltransferase Family 2"/>
</dbReference>
<dbReference type="InterPro" id="IPR029044">
    <property type="entry name" value="Nucleotide-diphossugar_trans"/>
</dbReference>
<reference evidence="2" key="1">
    <citation type="journal article" date="1999" name="J. Bacteriol.">
        <title>Identification of a plasmid-borne locus in Rhizobium etli KIM5s involved in lipopolysaccharide O-chain biosynthesis and nodulation of Phaseolus vulgaris.</title>
        <authorList>
            <person name="Vinuesa P."/>
            <person name="Reuhs B.L."/>
            <person name="Breton C."/>
            <person name="Werner D."/>
        </authorList>
    </citation>
    <scope>NUCLEOTIDE SEQUENCE</scope>
    <source>
        <strain evidence="2">KIM5s</strain>
        <plasmid evidence="2">pRePV</plasmid>
    </source>
</reference>
<organism evidence="2">
    <name type="scientific">Rhizobium etli</name>
    <dbReference type="NCBI Taxonomy" id="29449"/>
    <lineage>
        <taxon>Bacteria</taxon>
        <taxon>Pseudomonadati</taxon>
        <taxon>Pseudomonadota</taxon>
        <taxon>Alphaproteobacteria</taxon>
        <taxon>Hyphomicrobiales</taxon>
        <taxon>Rhizobiaceae</taxon>
        <taxon>Rhizobium/Agrobacterium group</taxon>
        <taxon>Rhizobium</taxon>
    </lineage>
</organism>
<dbReference type="AlphaFoldDB" id="Q9RQ94"/>
<name>Q9RQ94_RHIET</name>
<sequence length="276" mass="31369">MRNPKISIITVVFNSEATIVDTIESVRAQNYPNMEYIVVDGLSKDRTLDRIHEHGDVITRLVSEKDFGIYDAMNKGIRLATGEVIGFINGDDFYMPGVLAKVAEAFLDPALDACYGDLCYVRQNDISTVVRHWRSSPFVPGAFEEGWCPPHPTFFVRREVYERYGLFDLDYRIAADVELMMRFLERHYINSNYLPGVMVTMRLGGTTNRSWENILQQNKEVLHALKIHGLRANPVRFFSKKLLSAVVNTVLFRDGFGYQSTVMSLALTAVCGDFFG</sequence>
<dbReference type="PANTHER" id="PTHR22916">
    <property type="entry name" value="GLYCOSYLTRANSFERASE"/>
    <property type="match status" value="1"/>
</dbReference>
<dbReference type="EMBL" id="AF127522">
    <property type="protein sequence ID" value="AAD47916.1"/>
    <property type="molecule type" value="Genomic_DNA"/>
</dbReference>
<geneLocation type="plasmid" evidence="2">
    <name>pRePV</name>
</geneLocation>
<accession>Q9RQ94</accession>
<dbReference type="Gene3D" id="3.90.550.10">
    <property type="entry name" value="Spore Coat Polysaccharide Biosynthesis Protein SpsA, Chain A"/>
    <property type="match status" value="1"/>
</dbReference>